<proteinExistence type="predicted"/>
<evidence type="ECO:0000313" key="3">
    <source>
        <dbReference type="EMBL" id="GIG88951.1"/>
    </source>
</evidence>
<keyword evidence="4" id="KW-1185">Reference proteome</keyword>
<evidence type="ECO:0000313" key="4">
    <source>
        <dbReference type="Proteomes" id="UP000646749"/>
    </source>
</evidence>
<accession>A0ABQ4E3S2</accession>
<dbReference type="Pfam" id="PF03781">
    <property type="entry name" value="FGE-sulfatase"/>
    <property type="match status" value="1"/>
</dbReference>
<protein>
    <recommendedName>
        <fullName evidence="2">Sulfatase-modifying factor enzyme-like domain-containing protein</fullName>
    </recommendedName>
</protein>
<sequence length="378" mass="42504">MTAVEEWLRAERAATGGPVRLRRLARKLVRAGELRAAAAVYDRAYALDPGDAELAGARRDLLDRLAVEEHGLTFRYVPAGTFLMGSETADPDEWPVHRVRLDGYWLSETAVSWSTYCRLMGWRPPPDGQPEPDDDPDPAGRRGRFVLDSANRIRLQYCEDETTRAVDWHAHHPRMTLSRGDEPVDPASVFGVPPRADPSRPWGYDDKPMVCVAAQEAEELCAAISTETVRYRLPTEAEWERAARGGLVGRRYPWGDEPPTREHCDFDRFDELSILPMRRLPPNGYGLYGMAGSVWEWTADWYDAEYYLESPVESPTGPADGEQRVLRGGSWADCAGAVSVSFRMSRASTSWRDDDWGDHLAPNIGFRLCRTEQPPPAT</sequence>
<dbReference type="InterPro" id="IPR016187">
    <property type="entry name" value="CTDL_fold"/>
</dbReference>
<organism evidence="3 4">
    <name type="scientific">Plantactinospora endophytica</name>
    <dbReference type="NCBI Taxonomy" id="673535"/>
    <lineage>
        <taxon>Bacteria</taxon>
        <taxon>Bacillati</taxon>
        <taxon>Actinomycetota</taxon>
        <taxon>Actinomycetes</taxon>
        <taxon>Micromonosporales</taxon>
        <taxon>Micromonosporaceae</taxon>
        <taxon>Plantactinospora</taxon>
    </lineage>
</organism>
<dbReference type="InterPro" id="IPR051043">
    <property type="entry name" value="Sulfatase_Mod_Factor_Kinase"/>
</dbReference>
<dbReference type="PANTHER" id="PTHR23150:SF19">
    <property type="entry name" value="FORMYLGLYCINE-GENERATING ENZYME"/>
    <property type="match status" value="1"/>
</dbReference>
<dbReference type="RefSeq" id="WP_203867460.1">
    <property type="nucleotide sequence ID" value="NZ_BONW01000017.1"/>
</dbReference>
<dbReference type="Gene3D" id="3.90.1580.10">
    <property type="entry name" value="paralog of FGE (formylglycine-generating enzyme)"/>
    <property type="match status" value="1"/>
</dbReference>
<dbReference type="InterPro" id="IPR005532">
    <property type="entry name" value="SUMF_dom"/>
</dbReference>
<feature type="region of interest" description="Disordered" evidence="1">
    <location>
        <begin position="123"/>
        <end position="143"/>
    </location>
</feature>
<dbReference type="Proteomes" id="UP000646749">
    <property type="component" value="Unassembled WGS sequence"/>
</dbReference>
<evidence type="ECO:0000259" key="2">
    <source>
        <dbReference type="Pfam" id="PF03781"/>
    </source>
</evidence>
<dbReference type="SUPFAM" id="SSF56436">
    <property type="entry name" value="C-type lectin-like"/>
    <property type="match status" value="1"/>
</dbReference>
<name>A0ABQ4E3S2_9ACTN</name>
<dbReference type="EMBL" id="BONW01000017">
    <property type="protein sequence ID" value="GIG88951.1"/>
    <property type="molecule type" value="Genomic_DNA"/>
</dbReference>
<evidence type="ECO:0000256" key="1">
    <source>
        <dbReference type="SAM" id="MobiDB-lite"/>
    </source>
</evidence>
<reference evidence="3 4" key="1">
    <citation type="submission" date="2021-01" db="EMBL/GenBank/DDBJ databases">
        <title>Whole genome shotgun sequence of Plantactinospora endophytica NBRC 110450.</title>
        <authorList>
            <person name="Komaki H."/>
            <person name="Tamura T."/>
        </authorList>
    </citation>
    <scope>NUCLEOTIDE SEQUENCE [LARGE SCALE GENOMIC DNA]</scope>
    <source>
        <strain evidence="3 4">NBRC 110450</strain>
    </source>
</reference>
<comment type="caution">
    <text evidence="3">The sequence shown here is derived from an EMBL/GenBank/DDBJ whole genome shotgun (WGS) entry which is preliminary data.</text>
</comment>
<gene>
    <name evidence="3" type="ORF">Pen02_38870</name>
</gene>
<dbReference type="PANTHER" id="PTHR23150">
    <property type="entry name" value="SULFATASE MODIFYING FACTOR 1, 2"/>
    <property type="match status" value="1"/>
</dbReference>
<feature type="domain" description="Sulfatase-modifying factor enzyme-like" evidence="2">
    <location>
        <begin position="77"/>
        <end position="369"/>
    </location>
</feature>
<dbReference type="InterPro" id="IPR042095">
    <property type="entry name" value="SUMF_sf"/>
</dbReference>